<dbReference type="eggNOG" id="COG2197">
    <property type="taxonomic scope" value="Bacteria"/>
</dbReference>
<dbReference type="AlphaFoldDB" id="A0A1I5IDB3"/>
<dbReference type="PANTHER" id="PTHR34293">
    <property type="entry name" value="HTH-TYPE TRANSCRIPTIONAL REGULATOR TRMBL2"/>
    <property type="match status" value="1"/>
</dbReference>
<keyword evidence="4" id="KW-1185">Reference proteome</keyword>
<dbReference type="GO" id="GO:0006355">
    <property type="term" value="P:regulation of DNA-templated transcription"/>
    <property type="evidence" value="ECO:0007669"/>
    <property type="project" value="InterPro"/>
</dbReference>
<evidence type="ECO:0000259" key="2">
    <source>
        <dbReference type="SMART" id="SM00421"/>
    </source>
</evidence>
<feature type="region of interest" description="Disordered" evidence="1">
    <location>
        <begin position="350"/>
        <end position="377"/>
    </location>
</feature>
<organism evidence="3 4">
    <name type="scientific">Actinomadura madurae</name>
    <dbReference type="NCBI Taxonomy" id="1993"/>
    <lineage>
        <taxon>Bacteria</taxon>
        <taxon>Bacillati</taxon>
        <taxon>Actinomycetota</taxon>
        <taxon>Actinomycetes</taxon>
        <taxon>Streptosporangiales</taxon>
        <taxon>Thermomonosporaceae</taxon>
        <taxon>Actinomadura</taxon>
    </lineage>
</organism>
<dbReference type="GeneID" id="99649373"/>
<dbReference type="CDD" id="cd06170">
    <property type="entry name" value="LuxR_C_like"/>
    <property type="match status" value="1"/>
</dbReference>
<name>A0A1I5IDB3_9ACTN</name>
<dbReference type="EMBL" id="FOVH01000007">
    <property type="protein sequence ID" value="SFO58444.1"/>
    <property type="molecule type" value="Genomic_DNA"/>
</dbReference>
<proteinExistence type="predicted"/>
<feature type="compositionally biased region" description="Basic and acidic residues" evidence="1">
    <location>
        <begin position="17"/>
        <end position="27"/>
    </location>
</feature>
<feature type="domain" description="HTH luxR-type" evidence="2">
    <location>
        <begin position="296"/>
        <end position="345"/>
    </location>
</feature>
<protein>
    <recommendedName>
        <fullName evidence="2">HTH luxR-type domain-containing protein</fullName>
    </recommendedName>
</protein>
<accession>A0A1I5IDB3</accession>
<dbReference type="InterPro" id="IPR016032">
    <property type="entry name" value="Sig_transdc_resp-reg_C-effctor"/>
</dbReference>
<feature type="region of interest" description="Disordered" evidence="1">
    <location>
        <begin position="1"/>
        <end position="27"/>
    </location>
</feature>
<dbReference type="InParanoid" id="A0A1I5IDB3"/>
<dbReference type="SUPFAM" id="SSF46894">
    <property type="entry name" value="C-terminal effector domain of the bipartite response regulators"/>
    <property type="match status" value="1"/>
</dbReference>
<evidence type="ECO:0000256" key="1">
    <source>
        <dbReference type="SAM" id="MobiDB-lite"/>
    </source>
</evidence>
<reference evidence="3 4" key="1">
    <citation type="submission" date="2016-10" db="EMBL/GenBank/DDBJ databases">
        <authorList>
            <person name="de Groot N.N."/>
        </authorList>
    </citation>
    <scope>NUCLEOTIDE SEQUENCE [LARGE SCALE GENOMIC DNA]</scope>
    <source>
        <strain evidence="3 4">DSM 43067</strain>
    </source>
</reference>
<dbReference type="PANTHER" id="PTHR34293:SF1">
    <property type="entry name" value="HTH-TYPE TRANSCRIPTIONAL REGULATOR TRMBL2"/>
    <property type="match status" value="1"/>
</dbReference>
<dbReference type="SMART" id="SM00421">
    <property type="entry name" value="HTH_LUXR"/>
    <property type="match status" value="1"/>
</dbReference>
<dbReference type="STRING" id="1993.SAMN04489713_107271"/>
<dbReference type="InterPro" id="IPR036388">
    <property type="entry name" value="WH-like_DNA-bd_sf"/>
</dbReference>
<gene>
    <name evidence="3" type="ORF">SAMN04489713_107271</name>
</gene>
<dbReference type="InterPro" id="IPR000792">
    <property type="entry name" value="Tscrpt_reg_LuxR_C"/>
</dbReference>
<sequence>MNELEVLTIPHAPADGGPHRDRPDHPDPEARVVYAHALRRGRIRADEDAIAAEFGMAPAAVRSAVETLTGLHLLRVDDGADQTWLVPVDPEVATATLISPIDEEVRRRTATINRIRRQLSVFRPQYESTRRAGAGTDIEELRSPDELAGRLHLAAVRCTSGFVAFHPNHYPGVREADVRRLVPGGSAMLDRGVHVRMLLQHSVRTDIRTRSRLDPLIRAGAEVRTTGELSRQLMVFDASVAFLLHRPDRAGTFGVAIRNESAVQLLLDLVEATWSAAEPYSAKEIGYHEVADDLHRAIVRLLTDGLTDEAVARRLGISVRTCRRHIAMVLRDLDAVSRFQAGVRVGAAGPDAPGQLIRDGGSIYPASPEHGAPDARQ</sequence>
<evidence type="ECO:0000313" key="4">
    <source>
        <dbReference type="Proteomes" id="UP000183413"/>
    </source>
</evidence>
<evidence type="ECO:0000313" key="3">
    <source>
        <dbReference type="EMBL" id="SFO58444.1"/>
    </source>
</evidence>
<dbReference type="InterPro" id="IPR051797">
    <property type="entry name" value="TrmB-like"/>
</dbReference>
<dbReference type="RefSeq" id="WP_021595049.1">
    <property type="nucleotide sequence ID" value="NZ_CP083237.1"/>
</dbReference>
<dbReference type="Proteomes" id="UP000183413">
    <property type="component" value="Unassembled WGS sequence"/>
</dbReference>
<dbReference type="GO" id="GO:0003677">
    <property type="term" value="F:DNA binding"/>
    <property type="evidence" value="ECO:0007669"/>
    <property type="project" value="InterPro"/>
</dbReference>
<dbReference type="Gene3D" id="1.10.10.10">
    <property type="entry name" value="Winged helix-like DNA-binding domain superfamily/Winged helix DNA-binding domain"/>
    <property type="match status" value="1"/>
</dbReference>